<proteinExistence type="predicted"/>
<dbReference type="AlphaFoldDB" id="A0AAV7R9U3"/>
<sequence length="127" mass="13957">MVGTFETFPSTFFDDGAVVKKNVQVLIIVEATGDDEMIIGDAAEVNVDIMVVVATDYAVVNDDVEENWNLDTETGLVVDGRDFEDLFKETSIMGEFVGSGGSFCEENFSFTDTCERSSDFLYFPEGS</sequence>
<evidence type="ECO:0000313" key="1">
    <source>
        <dbReference type="EMBL" id="KAJ1148875.1"/>
    </source>
</evidence>
<protein>
    <submittedName>
        <fullName evidence="1">Uncharacterized protein</fullName>
    </submittedName>
</protein>
<comment type="caution">
    <text evidence="1">The sequence shown here is derived from an EMBL/GenBank/DDBJ whole genome shotgun (WGS) entry which is preliminary data.</text>
</comment>
<accession>A0AAV7R9U3</accession>
<gene>
    <name evidence="1" type="ORF">NDU88_001699</name>
</gene>
<name>A0AAV7R9U3_PLEWA</name>
<reference evidence="1" key="1">
    <citation type="journal article" date="2022" name="bioRxiv">
        <title>Sequencing and chromosome-scale assembly of the giantPleurodeles waltlgenome.</title>
        <authorList>
            <person name="Brown T."/>
            <person name="Elewa A."/>
            <person name="Iarovenko S."/>
            <person name="Subramanian E."/>
            <person name="Araus A.J."/>
            <person name="Petzold A."/>
            <person name="Susuki M."/>
            <person name="Suzuki K.-i.T."/>
            <person name="Hayashi T."/>
            <person name="Toyoda A."/>
            <person name="Oliveira C."/>
            <person name="Osipova E."/>
            <person name="Leigh N.D."/>
            <person name="Simon A."/>
            <person name="Yun M.H."/>
        </authorList>
    </citation>
    <scope>NUCLEOTIDE SEQUENCE</scope>
    <source>
        <strain evidence="1">20211129_DDA</strain>
        <tissue evidence="1">Liver</tissue>
    </source>
</reference>
<keyword evidence="2" id="KW-1185">Reference proteome</keyword>
<dbReference type="EMBL" id="JANPWB010000009">
    <property type="protein sequence ID" value="KAJ1148875.1"/>
    <property type="molecule type" value="Genomic_DNA"/>
</dbReference>
<evidence type="ECO:0000313" key="2">
    <source>
        <dbReference type="Proteomes" id="UP001066276"/>
    </source>
</evidence>
<dbReference type="Proteomes" id="UP001066276">
    <property type="component" value="Chromosome 5"/>
</dbReference>
<organism evidence="1 2">
    <name type="scientific">Pleurodeles waltl</name>
    <name type="common">Iberian ribbed newt</name>
    <dbReference type="NCBI Taxonomy" id="8319"/>
    <lineage>
        <taxon>Eukaryota</taxon>
        <taxon>Metazoa</taxon>
        <taxon>Chordata</taxon>
        <taxon>Craniata</taxon>
        <taxon>Vertebrata</taxon>
        <taxon>Euteleostomi</taxon>
        <taxon>Amphibia</taxon>
        <taxon>Batrachia</taxon>
        <taxon>Caudata</taxon>
        <taxon>Salamandroidea</taxon>
        <taxon>Salamandridae</taxon>
        <taxon>Pleurodelinae</taxon>
        <taxon>Pleurodeles</taxon>
    </lineage>
</organism>